<name>A0ABR3VFC5_HUMIN</name>
<comment type="caution">
    <text evidence="1">The sequence shown here is derived from an EMBL/GenBank/DDBJ whole genome shotgun (WGS) entry which is preliminary data.</text>
</comment>
<evidence type="ECO:0000313" key="2">
    <source>
        <dbReference type="Proteomes" id="UP001583172"/>
    </source>
</evidence>
<keyword evidence="2" id="KW-1185">Reference proteome</keyword>
<dbReference type="Pfam" id="PF08520">
    <property type="entry name" value="Mitofissin"/>
    <property type="match status" value="1"/>
</dbReference>
<dbReference type="InterPro" id="IPR013726">
    <property type="entry name" value="Mitofissin"/>
</dbReference>
<gene>
    <name evidence="1" type="ORF">VTJ49DRAFT_453</name>
</gene>
<evidence type="ECO:0008006" key="3">
    <source>
        <dbReference type="Google" id="ProtNLM"/>
    </source>
</evidence>
<dbReference type="PANTHER" id="PTHR28075">
    <property type="entry name" value="CHROMOSOME 16, WHOLE GENOME SHOTGUN SEQUENCE"/>
    <property type="match status" value="1"/>
</dbReference>
<proteinExistence type="predicted"/>
<dbReference type="EMBL" id="JAZGSY010000112">
    <property type="protein sequence ID" value="KAL1840456.1"/>
    <property type="molecule type" value="Genomic_DNA"/>
</dbReference>
<dbReference type="Proteomes" id="UP001583172">
    <property type="component" value="Unassembled WGS sequence"/>
</dbReference>
<organism evidence="1 2">
    <name type="scientific">Humicola insolens</name>
    <name type="common">Soft-rot fungus</name>
    <dbReference type="NCBI Taxonomy" id="85995"/>
    <lineage>
        <taxon>Eukaryota</taxon>
        <taxon>Fungi</taxon>
        <taxon>Dikarya</taxon>
        <taxon>Ascomycota</taxon>
        <taxon>Pezizomycotina</taxon>
        <taxon>Sordariomycetes</taxon>
        <taxon>Sordariomycetidae</taxon>
        <taxon>Sordariales</taxon>
        <taxon>Chaetomiaceae</taxon>
        <taxon>Mycothermus</taxon>
    </lineage>
</organism>
<sequence>MRVQVWTRLQVWLDNPDLLDLLTLGLWSKLGRLTHYAFDAVLFSAFLAGMKRSTGLTFKTDKVAGDNKEVSKWVNKYLGIGEWVMDQSVAIAGASPWFERTR</sequence>
<protein>
    <recommendedName>
        <fullName evidence="3">DUF1748-domain-containing protein</fullName>
    </recommendedName>
</protein>
<accession>A0ABR3VFC5</accession>
<dbReference type="PANTHER" id="PTHR28075:SF1">
    <property type="entry name" value="DUF1748-DOMAIN-CONTAINING PROTEIN"/>
    <property type="match status" value="1"/>
</dbReference>
<reference evidence="1 2" key="1">
    <citation type="journal article" date="2024" name="Commun. Biol.">
        <title>Comparative genomic analysis of thermophilic fungi reveals convergent evolutionary adaptations and gene losses.</title>
        <authorList>
            <person name="Steindorff A.S."/>
            <person name="Aguilar-Pontes M.V."/>
            <person name="Robinson A.J."/>
            <person name="Andreopoulos B."/>
            <person name="LaButti K."/>
            <person name="Kuo A."/>
            <person name="Mondo S."/>
            <person name="Riley R."/>
            <person name="Otillar R."/>
            <person name="Haridas S."/>
            <person name="Lipzen A."/>
            <person name="Grimwood J."/>
            <person name="Schmutz J."/>
            <person name="Clum A."/>
            <person name="Reid I.D."/>
            <person name="Moisan M.C."/>
            <person name="Butler G."/>
            <person name="Nguyen T.T.M."/>
            <person name="Dewar K."/>
            <person name="Conant G."/>
            <person name="Drula E."/>
            <person name="Henrissat B."/>
            <person name="Hansel C."/>
            <person name="Singer S."/>
            <person name="Hutchinson M.I."/>
            <person name="de Vries R.P."/>
            <person name="Natvig D.O."/>
            <person name="Powell A.J."/>
            <person name="Tsang A."/>
            <person name="Grigoriev I.V."/>
        </authorList>
    </citation>
    <scope>NUCLEOTIDE SEQUENCE [LARGE SCALE GENOMIC DNA]</scope>
    <source>
        <strain evidence="1 2">CBS 620.91</strain>
    </source>
</reference>
<evidence type="ECO:0000313" key="1">
    <source>
        <dbReference type="EMBL" id="KAL1840456.1"/>
    </source>
</evidence>